<name>A0ABN1BLN7_9BACI</name>
<dbReference type="Proteomes" id="UP001500880">
    <property type="component" value="Unassembled WGS sequence"/>
</dbReference>
<accession>A0ABN1BLN7</accession>
<proteinExistence type="predicted"/>
<gene>
    <name evidence="1" type="ORF">GCM10008986_29950</name>
</gene>
<keyword evidence="2" id="KW-1185">Reference proteome</keyword>
<protein>
    <submittedName>
        <fullName evidence="1">Uncharacterized protein</fullName>
    </submittedName>
</protein>
<sequence length="199" mass="22999">MSNKQDFEGITKEAKQEIWKIIISLLTKKVDIDTIFSVLTFNREELEDVKRTMQESKFPLLAMNPLNLISSCYACNKAQEGKGDRVSNPPIVTPYNEMIGGNFEFKINFEDEFITLQNNGGKAHENYIKLLKLDSRYADPFIFSNVDDRAKSLFESLSNYGSPSKQSIFSYIDQREKRENLSFALRSAISKYPQFDKYK</sequence>
<organism evidence="1 2">
    <name type="scientific">Salinibacillus aidingensis</name>
    <dbReference type="NCBI Taxonomy" id="237684"/>
    <lineage>
        <taxon>Bacteria</taxon>
        <taxon>Bacillati</taxon>
        <taxon>Bacillota</taxon>
        <taxon>Bacilli</taxon>
        <taxon>Bacillales</taxon>
        <taxon>Bacillaceae</taxon>
        <taxon>Salinibacillus</taxon>
    </lineage>
</organism>
<evidence type="ECO:0000313" key="1">
    <source>
        <dbReference type="EMBL" id="GAA0500637.1"/>
    </source>
</evidence>
<dbReference type="EMBL" id="BAAADO010000007">
    <property type="protein sequence ID" value="GAA0500637.1"/>
    <property type="molecule type" value="Genomic_DNA"/>
</dbReference>
<comment type="caution">
    <text evidence="1">The sequence shown here is derived from an EMBL/GenBank/DDBJ whole genome shotgun (WGS) entry which is preliminary data.</text>
</comment>
<evidence type="ECO:0000313" key="2">
    <source>
        <dbReference type="Proteomes" id="UP001500880"/>
    </source>
</evidence>
<dbReference type="RefSeq" id="WP_343842803.1">
    <property type="nucleotide sequence ID" value="NZ_BAAADO010000007.1"/>
</dbReference>
<reference evidence="1 2" key="1">
    <citation type="journal article" date="2019" name="Int. J. Syst. Evol. Microbiol.">
        <title>The Global Catalogue of Microorganisms (GCM) 10K type strain sequencing project: providing services to taxonomists for standard genome sequencing and annotation.</title>
        <authorList>
            <consortium name="The Broad Institute Genomics Platform"/>
            <consortium name="The Broad Institute Genome Sequencing Center for Infectious Disease"/>
            <person name="Wu L."/>
            <person name="Ma J."/>
        </authorList>
    </citation>
    <scope>NUCLEOTIDE SEQUENCE [LARGE SCALE GENOMIC DNA]</scope>
    <source>
        <strain evidence="1 2">JCM 12389</strain>
    </source>
</reference>